<feature type="domain" description="Signal transduction histidine kinase subgroup 3 dimerisation and phosphoacceptor" evidence="7">
    <location>
        <begin position="184"/>
        <end position="242"/>
    </location>
</feature>
<dbReference type="EC" id="2.7.13.3" evidence="2"/>
<dbReference type="GO" id="GO:0000155">
    <property type="term" value="F:phosphorelay sensor kinase activity"/>
    <property type="evidence" value="ECO:0007669"/>
    <property type="project" value="InterPro"/>
</dbReference>
<evidence type="ECO:0000256" key="4">
    <source>
        <dbReference type="ARBA" id="ARBA00022777"/>
    </source>
</evidence>
<feature type="transmembrane region" description="Helical" evidence="6">
    <location>
        <begin position="45"/>
        <end position="63"/>
    </location>
</feature>
<feature type="transmembrane region" description="Helical" evidence="6">
    <location>
        <begin position="16"/>
        <end position="33"/>
    </location>
</feature>
<feature type="transmembrane region" description="Helical" evidence="6">
    <location>
        <begin position="117"/>
        <end position="136"/>
    </location>
</feature>
<gene>
    <name evidence="8" type="ORF">C7B46_02585</name>
</gene>
<keyword evidence="5" id="KW-0902">Two-component regulatory system</keyword>
<feature type="transmembrane region" description="Helical" evidence="6">
    <location>
        <begin position="83"/>
        <end position="110"/>
    </location>
</feature>
<dbReference type="InterPro" id="IPR011712">
    <property type="entry name" value="Sig_transdc_His_kin_sub3_dim/P"/>
</dbReference>
<protein>
    <recommendedName>
        <fullName evidence="2">histidine kinase</fullName>
        <ecNumber evidence="2">2.7.13.3</ecNumber>
    </recommendedName>
</protein>
<dbReference type="EMBL" id="PXYW01000004">
    <property type="protein sequence ID" value="PSR35060.1"/>
    <property type="molecule type" value="Genomic_DNA"/>
</dbReference>
<comment type="catalytic activity">
    <reaction evidence="1">
        <text>ATP + protein L-histidine = ADP + protein N-phospho-L-histidine.</text>
        <dbReference type="EC" id="2.7.13.3"/>
    </reaction>
</comment>
<evidence type="ECO:0000256" key="5">
    <source>
        <dbReference type="ARBA" id="ARBA00023012"/>
    </source>
</evidence>
<evidence type="ECO:0000313" key="8">
    <source>
        <dbReference type="EMBL" id="PSR35060.1"/>
    </source>
</evidence>
<dbReference type="GO" id="GO:0046983">
    <property type="term" value="F:protein dimerization activity"/>
    <property type="evidence" value="ECO:0007669"/>
    <property type="project" value="InterPro"/>
</dbReference>
<dbReference type="Pfam" id="PF07730">
    <property type="entry name" value="HisKA_3"/>
    <property type="match status" value="1"/>
</dbReference>
<evidence type="ECO:0000259" key="7">
    <source>
        <dbReference type="Pfam" id="PF07730"/>
    </source>
</evidence>
<evidence type="ECO:0000256" key="1">
    <source>
        <dbReference type="ARBA" id="ARBA00000085"/>
    </source>
</evidence>
<organism evidence="8 9">
    <name type="scientific">Sulfobacillus benefaciens</name>
    <dbReference type="NCBI Taxonomy" id="453960"/>
    <lineage>
        <taxon>Bacteria</taxon>
        <taxon>Bacillati</taxon>
        <taxon>Bacillota</taxon>
        <taxon>Clostridia</taxon>
        <taxon>Eubacteriales</taxon>
        <taxon>Clostridiales Family XVII. Incertae Sedis</taxon>
        <taxon>Sulfobacillus</taxon>
    </lineage>
</organism>
<evidence type="ECO:0000256" key="3">
    <source>
        <dbReference type="ARBA" id="ARBA00022679"/>
    </source>
</evidence>
<keyword evidence="6" id="KW-0472">Membrane</keyword>
<feature type="transmembrane region" description="Helical" evidence="6">
    <location>
        <begin position="142"/>
        <end position="163"/>
    </location>
</feature>
<accession>A0A2T2XKP2</accession>
<sequence>MTKWSTDDVMHRWQTSPWWVALGFLVYLAYPLATTLASHTLSIDLKLVGVLGILAFVAIYVWYYRTAGVQTPSKTLLTAGLFAVLGTVLTILVNDTYACYFVYGGVVLAALKDFKQFALLGMVILLWGTSVALVLGDSLGDATLTFIPFFLIMVMIWGMYRYIEMHNNLLQSQNQVQQLAKSQERLRIAQDLHDVLGQSLSAIVLRAELLGRVAPPSVQEELHRIELLARQALVEVRQVVQGHYEPTMVSELRQARTILEQAGIRPVLPERPPDMPVLIDQTLALVLREAVTNVVRHSRATQCVIRFEQEPGQINLSIEDDGIAGGSMHPGQGIGGMRQRVESLRGQMDLTFATGGVTLAISVPCDTQKGV</sequence>
<dbReference type="PANTHER" id="PTHR24421:SF63">
    <property type="entry name" value="SENSOR HISTIDINE KINASE DESK"/>
    <property type="match status" value="1"/>
</dbReference>
<name>A0A2T2XKP2_9FIRM</name>
<keyword evidence="3" id="KW-0808">Transferase</keyword>
<proteinExistence type="predicted"/>
<dbReference type="Gene3D" id="3.30.565.10">
    <property type="entry name" value="Histidine kinase-like ATPase, C-terminal domain"/>
    <property type="match status" value="1"/>
</dbReference>
<dbReference type="Proteomes" id="UP000242972">
    <property type="component" value="Unassembled WGS sequence"/>
</dbReference>
<reference evidence="8 9" key="1">
    <citation type="journal article" date="2014" name="BMC Genomics">
        <title>Comparison of environmental and isolate Sulfobacillus genomes reveals diverse carbon, sulfur, nitrogen, and hydrogen metabolisms.</title>
        <authorList>
            <person name="Justice N.B."/>
            <person name="Norman A."/>
            <person name="Brown C.T."/>
            <person name="Singh A."/>
            <person name="Thomas B.C."/>
            <person name="Banfield J.F."/>
        </authorList>
    </citation>
    <scope>NUCLEOTIDE SEQUENCE [LARGE SCALE GENOMIC DNA]</scope>
    <source>
        <strain evidence="8">AMDSBA4</strain>
    </source>
</reference>
<dbReference type="CDD" id="cd16917">
    <property type="entry name" value="HATPase_UhpB-NarQ-NarX-like"/>
    <property type="match status" value="1"/>
</dbReference>
<dbReference type="SUPFAM" id="SSF55874">
    <property type="entry name" value="ATPase domain of HSP90 chaperone/DNA topoisomerase II/histidine kinase"/>
    <property type="match status" value="1"/>
</dbReference>
<dbReference type="Gene3D" id="1.20.5.1930">
    <property type="match status" value="1"/>
</dbReference>
<dbReference type="PANTHER" id="PTHR24421">
    <property type="entry name" value="NITRATE/NITRITE SENSOR PROTEIN NARX-RELATED"/>
    <property type="match status" value="1"/>
</dbReference>
<dbReference type="AlphaFoldDB" id="A0A2T2XKP2"/>
<evidence type="ECO:0000313" key="9">
    <source>
        <dbReference type="Proteomes" id="UP000242972"/>
    </source>
</evidence>
<dbReference type="GO" id="GO:0016020">
    <property type="term" value="C:membrane"/>
    <property type="evidence" value="ECO:0007669"/>
    <property type="project" value="InterPro"/>
</dbReference>
<evidence type="ECO:0000256" key="2">
    <source>
        <dbReference type="ARBA" id="ARBA00012438"/>
    </source>
</evidence>
<keyword evidence="6" id="KW-0812">Transmembrane</keyword>
<dbReference type="InterPro" id="IPR036890">
    <property type="entry name" value="HATPase_C_sf"/>
</dbReference>
<dbReference type="InterPro" id="IPR050482">
    <property type="entry name" value="Sensor_HK_TwoCompSys"/>
</dbReference>
<evidence type="ECO:0000256" key="6">
    <source>
        <dbReference type="SAM" id="Phobius"/>
    </source>
</evidence>
<comment type="caution">
    <text evidence="8">The sequence shown here is derived from an EMBL/GenBank/DDBJ whole genome shotgun (WGS) entry which is preliminary data.</text>
</comment>
<keyword evidence="6" id="KW-1133">Transmembrane helix</keyword>
<keyword evidence="4" id="KW-0418">Kinase</keyword>